<dbReference type="PANTHER" id="PTHR43370">
    <property type="entry name" value="SUGAR ABC TRANSPORTER INTEGRAL MEMBRANE PROTEIN-RELATED"/>
    <property type="match status" value="1"/>
</dbReference>
<dbReference type="AlphaFoldDB" id="A0A963YSA6"/>
<reference evidence="7" key="1">
    <citation type="journal article" date="2021" name="Microorganisms">
        <title>Acidisoma silvae sp. nov. and Acidisomacellulosilytica sp. nov., Two Acidophilic Bacteria Isolated from Decaying Wood, Hydrolyzing Cellulose and Producing Poly-3-hydroxybutyrate.</title>
        <authorList>
            <person name="Mieszkin S."/>
            <person name="Pouder E."/>
            <person name="Uroz S."/>
            <person name="Simon-Colin C."/>
            <person name="Alain K."/>
        </authorList>
    </citation>
    <scope>NUCLEOTIDE SEQUENCE</scope>
    <source>
        <strain evidence="7">HW T2.11</strain>
    </source>
</reference>
<evidence type="ECO:0000256" key="3">
    <source>
        <dbReference type="ARBA" id="ARBA00022692"/>
    </source>
</evidence>
<gene>
    <name evidence="7" type="ORF">ASILVAE211_12990</name>
</gene>
<feature type="transmembrane region" description="Helical" evidence="6">
    <location>
        <begin position="244"/>
        <end position="262"/>
    </location>
</feature>
<dbReference type="Pfam" id="PF02653">
    <property type="entry name" value="BPD_transp_2"/>
    <property type="match status" value="1"/>
</dbReference>
<evidence type="ECO:0000256" key="1">
    <source>
        <dbReference type="ARBA" id="ARBA00004651"/>
    </source>
</evidence>
<keyword evidence="5 6" id="KW-0472">Membrane</keyword>
<sequence>MNGFVTGFLGDWIGAIPVFAAPYLLATTGLIINERAGVMNLGAEGIMSMGAVAAVIAMLSGLGLPMAVLMGCLAALGMTLLFALLTVVLRLEQVLSGLVIFAFGVGLSGVIGDSFANQPIKALGPIYPAAFTGLPRWLARFTDQDPLTYFAFILPFIVWWVLEKTELGLRLRSVGENAPAADAAGVNVMLMRLGAVLVGGIILGLAGAHLSLVGSQVWVTGMVSGRGWIAVALVTFARWNTLRAIGAAVLFGAVQAVIPLLLSSGLHVPIYLIQMMPYLATIAVLAASGMGRLRASAQPEDLARPFLREERR</sequence>
<feature type="transmembrane region" description="Helical" evidence="6">
    <location>
        <begin position="268"/>
        <end position="287"/>
    </location>
</feature>
<proteinExistence type="predicted"/>
<dbReference type="GO" id="GO:0022857">
    <property type="term" value="F:transmembrane transporter activity"/>
    <property type="evidence" value="ECO:0007669"/>
    <property type="project" value="InterPro"/>
</dbReference>
<dbReference type="EMBL" id="JAESVB010000005">
    <property type="protein sequence ID" value="MCB8876101.1"/>
    <property type="molecule type" value="Genomic_DNA"/>
</dbReference>
<feature type="transmembrane region" description="Helical" evidence="6">
    <location>
        <begin position="68"/>
        <end position="87"/>
    </location>
</feature>
<accession>A0A963YSA6</accession>
<keyword evidence="8" id="KW-1185">Reference proteome</keyword>
<evidence type="ECO:0000256" key="6">
    <source>
        <dbReference type="SAM" id="Phobius"/>
    </source>
</evidence>
<evidence type="ECO:0000313" key="8">
    <source>
        <dbReference type="Proteomes" id="UP000708298"/>
    </source>
</evidence>
<keyword evidence="2" id="KW-1003">Cell membrane</keyword>
<evidence type="ECO:0000313" key="7">
    <source>
        <dbReference type="EMBL" id="MCB8876101.1"/>
    </source>
</evidence>
<keyword evidence="3 6" id="KW-0812">Transmembrane</keyword>
<comment type="caution">
    <text evidence="7">The sequence shown here is derived from an EMBL/GenBank/DDBJ whole genome shotgun (WGS) entry which is preliminary data.</text>
</comment>
<feature type="transmembrane region" description="Helical" evidence="6">
    <location>
        <begin position="146"/>
        <end position="162"/>
    </location>
</feature>
<keyword evidence="4 6" id="KW-1133">Transmembrane helix</keyword>
<dbReference type="PANTHER" id="PTHR43370:SF2">
    <property type="entry name" value="ABC TRANSPORTER PERMEASE PROTEIN"/>
    <property type="match status" value="1"/>
</dbReference>
<dbReference type="CDD" id="cd06580">
    <property type="entry name" value="TM_PBP1_transp_TpRbsC_like"/>
    <property type="match status" value="1"/>
</dbReference>
<evidence type="ECO:0000256" key="5">
    <source>
        <dbReference type="ARBA" id="ARBA00023136"/>
    </source>
</evidence>
<name>A0A963YSA6_9PROT</name>
<feature type="transmembrane region" description="Helical" evidence="6">
    <location>
        <begin position="45"/>
        <end position="62"/>
    </location>
</feature>
<evidence type="ECO:0000256" key="2">
    <source>
        <dbReference type="ARBA" id="ARBA00022475"/>
    </source>
</evidence>
<dbReference type="RefSeq" id="WP_227321760.1">
    <property type="nucleotide sequence ID" value="NZ_JAESVB010000005.1"/>
</dbReference>
<feature type="transmembrane region" description="Helical" evidence="6">
    <location>
        <begin position="218"/>
        <end position="237"/>
    </location>
</feature>
<dbReference type="Proteomes" id="UP000708298">
    <property type="component" value="Unassembled WGS sequence"/>
</dbReference>
<organism evidence="7 8">
    <name type="scientific">Acidisoma silvae</name>
    <dbReference type="NCBI Taxonomy" id="2802396"/>
    <lineage>
        <taxon>Bacteria</taxon>
        <taxon>Pseudomonadati</taxon>
        <taxon>Pseudomonadota</taxon>
        <taxon>Alphaproteobacteria</taxon>
        <taxon>Acetobacterales</taxon>
        <taxon>Acidocellaceae</taxon>
        <taxon>Acidisoma</taxon>
    </lineage>
</organism>
<feature type="transmembrane region" description="Helical" evidence="6">
    <location>
        <begin position="193"/>
        <end position="212"/>
    </location>
</feature>
<evidence type="ECO:0000256" key="4">
    <source>
        <dbReference type="ARBA" id="ARBA00022989"/>
    </source>
</evidence>
<comment type="subcellular location">
    <subcellularLocation>
        <location evidence="1">Cell membrane</location>
        <topology evidence="1">Multi-pass membrane protein</topology>
    </subcellularLocation>
</comment>
<feature type="transmembrane region" description="Helical" evidence="6">
    <location>
        <begin position="12"/>
        <end position="33"/>
    </location>
</feature>
<protein>
    <submittedName>
        <fullName evidence="7">ABC transporter permease</fullName>
    </submittedName>
</protein>
<reference evidence="7" key="2">
    <citation type="submission" date="2021-01" db="EMBL/GenBank/DDBJ databases">
        <authorList>
            <person name="Mieszkin S."/>
            <person name="Pouder E."/>
            <person name="Alain K."/>
        </authorList>
    </citation>
    <scope>NUCLEOTIDE SEQUENCE</scope>
    <source>
        <strain evidence="7">HW T2.11</strain>
    </source>
</reference>
<dbReference type="GO" id="GO:0005886">
    <property type="term" value="C:plasma membrane"/>
    <property type="evidence" value="ECO:0007669"/>
    <property type="project" value="UniProtKB-SubCell"/>
</dbReference>
<dbReference type="InterPro" id="IPR001851">
    <property type="entry name" value="ABC_transp_permease"/>
</dbReference>
<feature type="transmembrane region" description="Helical" evidence="6">
    <location>
        <begin position="94"/>
        <end position="111"/>
    </location>
</feature>